<feature type="domain" description="Helicase ATP-binding" evidence="5">
    <location>
        <begin position="13"/>
        <end position="176"/>
    </location>
</feature>
<dbReference type="Pfam" id="PF00270">
    <property type="entry name" value="DEAD"/>
    <property type="match status" value="1"/>
</dbReference>
<feature type="domain" description="Helicase C-terminal" evidence="6">
    <location>
        <begin position="200"/>
        <end position="366"/>
    </location>
</feature>
<dbReference type="Gene3D" id="1.20.120.1080">
    <property type="match status" value="1"/>
</dbReference>
<dbReference type="PANTHER" id="PTHR43519:SF1">
    <property type="entry name" value="ATP-DEPENDENT RNA HELICASE HRPB"/>
    <property type="match status" value="1"/>
</dbReference>
<dbReference type="SMART" id="SM00487">
    <property type="entry name" value="DEXDc"/>
    <property type="match status" value="1"/>
</dbReference>
<dbReference type="InterPro" id="IPR014001">
    <property type="entry name" value="Helicase_ATP-bd"/>
</dbReference>
<evidence type="ECO:0000256" key="2">
    <source>
        <dbReference type="ARBA" id="ARBA00022801"/>
    </source>
</evidence>
<evidence type="ECO:0000256" key="4">
    <source>
        <dbReference type="ARBA" id="ARBA00022840"/>
    </source>
</evidence>
<dbReference type="PROSITE" id="PS51194">
    <property type="entry name" value="HELICASE_CTER"/>
    <property type="match status" value="1"/>
</dbReference>
<keyword evidence="4" id="KW-0067">ATP-binding</keyword>
<dbReference type="CDD" id="cd17990">
    <property type="entry name" value="DEXHc_HrpB"/>
    <property type="match status" value="1"/>
</dbReference>
<keyword evidence="1" id="KW-0547">Nucleotide-binding</keyword>
<dbReference type="Proteomes" id="UP000283077">
    <property type="component" value="Unassembled WGS sequence"/>
</dbReference>
<dbReference type="InterPro" id="IPR013689">
    <property type="entry name" value="RNA_helicase_ATP-dep_HrpB_C"/>
</dbReference>
<dbReference type="PROSITE" id="PS51192">
    <property type="entry name" value="HELICASE_ATP_BIND_1"/>
    <property type="match status" value="1"/>
</dbReference>
<evidence type="ECO:0000313" key="8">
    <source>
        <dbReference type="Proteomes" id="UP000283077"/>
    </source>
</evidence>
<protein>
    <submittedName>
        <fullName evidence="7">ATP-dependent helicase HrpB</fullName>
    </submittedName>
</protein>
<dbReference type="EMBL" id="SACS01000001">
    <property type="protein sequence ID" value="RVU41740.1"/>
    <property type="molecule type" value="Genomic_DNA"/>
</dbReference>
<dbReference type="GO" id="GO:0003676">
    <property type="term" value="F:nucleic acid binding"/>
    <property type="evidence" value="ECO:0007669"/>
    <property type="project" value="InterPro"/>
</dbReference>
<keyword evidence="8" id="KW-1185">Reference proteome</keyword>
<dbReference type="NCBIfam" id="TIGR01970">
    <property type="entry name" value="DEAH_box_HrpB"/>
    <property type="match status" value="1"/>
</dbReference>
<dbReference type="SMART" id="SM00847">
    <property type="entry name" value="HA2"/>
    <property type="match status" value="1"/>
</dbReference>
<dbReference type="InterPro" id="IPR001650">
    <property type="entry name" value="Helicase_C-like"/>
</dbReference>
<evidence type="ECO:0000256" key="1">
    <source>
        <dbReference type="ARBA" id="ARBA00022741"/>
    </source>
</evidence>
<evidence type="ECO:0000259" key="5">
    <source>
        <dbReference type="PROSITE" id="PS51192"/>
    </source>
</evidence>
<dbReference type="Pfam" id="PF00271">
    <property type="entry name" value="Helicase_C"/>
    <property type="match status" value="1"/>
</dbReference>
<dbReference type="Pfam" id="PF04408">
    <property type="entry name" value="WHD_HA2"/>
    <property type="match status" value="1"/>
</dbReference>
<dbReference type="RefSeq" id="WP_127697134.1">
    <property type="nucleotide sequence ID" value="NZ_SACS01000001.1"/>
</dbReference>
<proteinExistence type="predicted"/>
<dbReference type="PIRSF" id="PIRSF005496">
    <property type="entry name" value="ATP_hel_hrpB"/>
    <property type="match status" value="1"/>
</dbReference>
<dbReference type="SMART" id="SM00490">
    <property type="entry name" value="HELICc"/>
    <property type="match status" value="1"/>
</dbReference>
<dbReference type="AlphaFoldDB" id="A0A437R4N6"/>
<organism evidence="7 8">
    <name type="scientific">Rheinheimera riviphila</name>
    <dbReference type="NCBI Taxonomy" id="1834037"/>
    <lineage>
        <taxon>Bacteria</taxon>
        <taxon>Pseudomonadati</taxon>
        <taxon>Pseudomonadota</taxon>
        <taxon>Gammaproteobacteria</taxon>
        <taxon>Chromatiales</taxon>
        <taxon>Chromatiaceae</taxon>
        <taxon>Rheinheimera</taxon>
    </lineage>
</organism>
<keyword evidence="3 7" id="KW-0347">Helicase</keyword>
<evidence type="ECO:0000259" key="6">
    <source>
        <dbReference type="PROSITE" id="PS51194"/>
    </source>
</evidence>
<dbReference type="CDD" id="cd18791">
    <property type="entry name" value="SF2_C_RHA"/>
    <property type="match status" value="1"/>
</dbReference>
<dbReference type="Pfam" id="PF08482">
    <property type="entry name" value="HrpB_C"/>
    <property type="match status" value="1"/>
</dbReference>
<dbReference type="OrthoDB" id="9805617at2"/>
<dbReference type="Gene3D" id="3.40.50.300">
    <property type="entry name" value="P-loop containing nucleotide triphosphate hydrolases"/>
    <property type="match status" value="2"/>
</dbReference>
<dbReference type="InterPro" id="IPR011545">
    <property type="entry name" value="DEAD/DEAH_box_helicase_dom"/>
</dbReference>
<name>A0A437R4N6_9GAMM</name>
<sequence length="833" mass="92028">MTLPVAEICPALLQALANHHKVLLTAPPGAGKSTYLPLFLLQQPQFAGQSIIMLEPRRLAAKSIASYLAAQLGEAVGETVGYQIRFEQQYSARTRLLIVTEGVLIRKIQQDPALETTDLLIFDEFHERSLQADLALALALEVQQLNDKLKLLIMSATLAGADLSEKLAAPLLHSDGRSFPVDIRYVAPTQEDVWLQSARLARQLLSEHQGSFLVFLPGQREIERAAQYLTEQQLPPDVQVFALIGSLSLAEQQRAIAPSAPGQRKIVLATNIAETSLTIDGISLVIDAGVARQAVYQPKLGFSKLDTVQISQASATQRAGRAGRLSAGFCYRIDTAEKWARRPAFTTPDILQADLLALRLEIAGWGCQVADLFWLDPPPTTQLLAAEQCLRWLGALDPQHQLTAHGKAMLKLPTDPRLASMLLRAVRFEQEGYQGAVALAAWLAVLLEQNRRFDGTDVLAQLAQLRAGHSRQQAQQQVRQLLQALRQSADMLHASWPEQITGLLLSHAFADRIAQQRGQGYLLANGTGAILPPDDALAHSPYLVVADLRLVGNNAWVSAAATLTLDELTQEWQSQLTTIKHFAFDESSGRFLAEERQQLGALVLKRKNLSQSLSAADRSAAWVDYLNKKGLQLLEWTDAALNLQQRLALARKLQPDAGWPDLALPTLASTMHHWLEPFLATISSLAQLQKLDLYPLLWQQLNYQQQQQLNSLLPASWRSVLGTDIKLVYHAVGQAGGQKEAQIEVQVELAIRIQEMFGQSSTPTVGKGLVPVIVTLLSPGRQPLQKTADLASFWQNAYQDVKKEMKGRYPKHYWPDDPLQAMPTNKTKKAMLK</sequence>
<dbReference type="InterPro" id="IPR048333">
    <property type="entry name" value="HA2_WH"/>
</dbReference>
<comment type="caution">
    <text evidence="7">The sequence shown here is derived from an EMBL/GenBank/DDBJ whole genome shotgun (WGS) entry which is preliminary data.</text>
</comment>
<accession>A0A437R4N6</accession>
<dbReference type="InterPro" id="IPR027417">
    <property type="entry name" value="P-loop_NTPase"/>
</dbReference>
<dbReference type="GO" id="GO:0004386">
    <property type="term" value="F:helicase activity"/>
    <property type="evidence" value="ECO:0007669"/>
    <property type="project" value="UniProtKB-KW"/>
</dbReference>
<gene>
    <name evidence="7" type="primary">hrpB</name>
    <name evidence="7" type="ORF">EOE67_00630</name>
</gene>
<dbReference type="SUPFAM" id="SSF52540">
    <property type="entry name" value="P-loop containing nucleoside triphosphate hydrolases"/>
    <property type="match status" value="1"/>
</dbReference>
<dbReference type="InterPro" id="IPR049614">
    <property type="entry name" value="HrpB_DEXH"/>
</dbReference>
<dbReference type="GO" id="GO:0005524">
    <property type="term" value="F:ATP binding"/>
    <property type="evidence" value="ECO:0007669"/>
    <property type="project" value="UniProtKB-KW"/>
</dbReference>
<evidence type="ECO:0000256" key="3">
    <source>
        <dbReference type="ARBA" id="ARBA00022806"/>
    </source>
</evidence>
<keyword evidence="2" id="KW-0378">Hydrolase</keyword>
<dbReference type="InterPro" id="IPR056329">
    <property type="entry name" value="CON_HrpB"/>
</dbReference>
<dbReference type="PANTHER" id="PTHR43519">
    <property type="entry name" value="ATP-DEPENDENT RNA HELICASE HRPB"/>
    <property type="match status" value="1"/>
</dbReference>
<reference evidence="7 8" key="1">
    <citation type="submission" date="2019-01" db="EMBL/GenBank/DDBJ databases">
        <authorList>
            <person name="Chen W.-M."/>
        </authorList>
    </citation>
    <scope>NUCLEOTIDE SEQUENCE [LARGE SCALE GENOMIC DNA]</scope>
    <source>
        <strain evidence="7 8">KYPC3</strain>
    </source>
</reference>
<dbReference type="Pfam" id="PF24473">
    <property type="entry name" value="CON_HrpB"/>
    <property type="match status" value="1"/>
</dbReference>
<evidence type="ECO:0000313" key="7">
    <source>
        <dbReference type="EMBL" id="RVU41740.1"/>
    </source>
</evidence>
<dbReference type="InterPro" id="IPR010225">
    <property type="entry name" value="HrpB"/>
</dbReference>
<dbReference type="GO" id="GO:0016787">
    <property type="term" value="F:hydrolase activity"/>
    <property type="evidence" value="ECO:0007669"/>
    <property type="project" value="UniProtKB-KW"/>
</dbReference>
<dbReference type="InterPro" id="IPR007502">
    <property type="entry name" value="Helicase-assoc_dom"/>
</dbReference>
<dbReference type="FunFam" id="3.40.50.300:FF:002125">
    <property type="entry name" value="ATP-dependent helicase HrpB"/>
    <property type="match status" value="1"/>
</dbReference>